<feature type="compositionally biased region" description="Polar residues" evidence="1">
    <location>
        <begin position="1"/>
        <end position="12"/>
    </location>
</feature>
<gene>
    <name evidence="2" type="ORF">MSP7336_00359</name>
</gene>
<sequence length="32" mass="3732">MKPQMQHVNSRQVRAIENECTKREGENHGNLP</sequence>
<proteinExistence type="predicted"/>
<evidence type="ECO:0000256" key="1">
    <source>
        <dbReference type="SAM" id="MobiDB-lite"/>
    </source>
</evidence>
<protein>
    <submittedName>
        <fullName evidence="2">Uncharacterized protein</fullName>
    </submittedName>
</protein>
<dbReference type="EMBL" id="UEGW01000001">
    <property type="protein sequence ID" value="SRX92135.1"/>
    <property type="molecule type" value="Genomic_DNA"/>
</dbReference>
<reference evidence="2 3" key="1">
    <citation type="submission" date="2018-05" db="EMBL/GenBank/DDBJ databases">
        <authorList>
            <consortium name="IHU Genomes"/>
        </authorList>
    </citation>
    <scope>NUCLEOTIDE SEQUENCE [LARGE SCALE GENOMIC DNA]</scope>
    <source>
        <strain evidence="2 3">P7336</strain>
    </source>
</reference>
<feature type="region of interest" description="Disordered" evidence="1">
    <location>
        <begin position="1"/>
        <end position="32"/>
    </location>
</feature>
<keyword evidence="3" id="KW-1185">Reference proteome</keyword>
<name>A0A375YTQ5_MYCSH</name>
<evidence type="ECO:0000313" key="3">
    <source>
        <dbReference type="Proteomes" id="UP000252015"/>
    </source>
</evidence>
<organism evidence="2 3">
    <name type="scientific">Mycobacterium shimoidei</name>
    <dbReference type="NCBI Taxonomy" id="29313"/>
    <lineage>
        <taxon>Bacteria</taxon>
        <taxon>Bacillati</taxon>
        <taxon>Actinomycetota</taxon>
        <taxon>Actinomycetes</taxon>
        <taxon>Mycobacteriales</taxon>
        <taxon>Mycobacteriaceae</taxon>
        <taxon>Mycobacterium</taxon>
    </lineage>
</organism>
<evidence type="ECO:0000313" key="2">
    <source>
        <dbReference type="EMBL" id="SRX92135.1"/>
    </source>
</evidence>
<accession>A0A375YTQ5</accession>
<dbReference type="Proteomes" id="UP000252015">
    <property type="component" value="Unassembled WGS sequence"/>
</dbReference>
<feature type="compositionally biased region" description="Basic and acidic residues" evidence="1">
    <location>
        <begin position="14"/>
        <end position="32"/>
    </location>
</feature>
<dbReference type="AlphaFoldDB" id="A0A375YTQ5"/>